<evidence type="ECO:0000256" key="1">
    <source>
        <dbReference type="SAM" id="Phobius"/>
    </source>
</evidence>
<feature type="transmembrane region" description="Helical" evidence="1">
    <location>
        <begin position="132"/>
        <end position="151"/>
    </location>
</feature>
<feature type="transmembrane region" description="Helical" evidence="1">
    <location>
        <begin position="251"/>
        <end position="271"/>
    </location>
</feature>
<keyword evidence="1" id="KW-0472">Membrane</keyword>
<sequence>MPNNRSSIDKFFLFLKGLSMGAANKVPGVSGGMVAFVLDFYEELIYSFQKINLKAFKLLVNRGFKPFYRYINGRFLLLIMGGSVFSYFSVSILLDYLIRHYELYVWSWFFGMILGSIYYIGKDFNKWTVIRIVSIALGMTVGIAISFMSPATENDNLWFVFFCGIIGVSGMTLPGLSGSFILILMGNYVLLLVDSVTMLYKTITDIFTWNWEFINDPNRIRYLKIVGVFTAGSVFGLVSISHILSYVLKRWNHIVTAVILGFITGSLGNVWPWKKAVYKKNGDQLLTDMNGDYIIQNYKRYIPEMNTSESWIAVGYIVLGIGVILFLDYYSKRNKINENA</sequence>
<gene>
    <name evidence="2" type="ORF">RM519_04125</name>
</gene>
<organism evidence="2 3">
    <name type="scientific">Urechidicola vernalis</name>
    <dbReference type="NCBI Taxonomy" id="3075600"/>
    <lineage>
        <taxon>Bacteria</taxon>
        <taxon>Pseudomonadati</taxon>
        <taxon>Bacteroidota</taxon>
        <taxon>Flavobacteriia</taxon>
        <taxon>Flavobacteriales</taxon>
        <taxon>Flavobacteriaceae</taxon>
        <taxon>Urechidicola</taxon>
    </lineage>
</organism>
<feature type="transmembrane region" description="Helical" evidence="1">
    <location>
        <begin position="103"/>
        <end position="120"/>
    </location>
</feature>
<dbReference type="RefSeq" id="WP_311592291.1">
    <property type="nucleotide sequence ID" value="NZ_JAVRHV010000001.1"/>
</dbReference>
<accession>A0ABU2Y2J8</accession>
<feature type="transmembrane region" description="Helical" evidence="1">
    <location>
        <begin position="180"/>
        <end position="200"/>
    </location>
</feature>
<comment type="caution">
    <text evidence="2">The sequence shown here is derived from an EMBL/GenBank/DDBJ whole genome shotgun (WGS) entry which is preliminary data.</text>
</comment>
<dbReference type="EMBL" id="JAVRHV010000001">
    <property type="protein sequence ID" value="MDT0552426.1"/>
    <property type="molecule type" value="Genomic_DNA"/>
</dbReference>
<dbReference type="PANTHER" id="PTHR37308">
    <property type="entry name" value="INTEGRAL MEMBRANE PROTEIN"/>
    <property type="match status" value="1"/>
</dbReference>
<feature type="transmembrane region" description="Helical" evidence="1">
    <location>
        <begin position="157"/>
        <end position="173"/>
    </location>
</feature>
<proteinExistence type="predicted"/>
<feature type="transmembrane region" description="Helical" evidence="1">
    <location>
        <begin position="220"/>
        <end position="244"/>
    </location>
</feature>
<evidence type="ECO:0000313" key="2">
    <source>
        <dbReference type="EMBL" id="MDT0552426.1"/>
    </source>
</evidence>
<keyword evidence="3" id="KW-1185">Reference proteome</keyword>
<keyword evidence="1" id="KW-0812">Transmembrane</keyword>
<feature type="transmembrane region" description="Helical" evidence="1">
    <location>
        <begin position="310"/>
        <end position="330"/>
    </location>
</feature>
<protein>
    <submittedName>
        <fullName evidence="2">DUF368 domain-containing protein</fullName>
    </submittedName>
</protein>
<evidence type="ECO:0000313" key="3">
    <source>
        <dbReference type="Proteomes" id="UP001252186"/>
    </source>
</evidence>
<feature type="transmembrane region" description="Helical" evidence="1">
    <location>
        <begin position="75"/>
        <end position="97"/>
    </location>
</feature>
<dbReference type="PANTHER" id="PTHR37308:SF1">
    <property type="entry name" value="POLYPRENYL-PHOSPHATE TRANSPORTER"/>
    <property type="match status" value="1"/>
</dbReference>
<keyword evidence="1" id="KW-1133">Transmembrane helix</keyword>
<dbReference type="Pfam" id="PF04018">
    <property type="entry name" value="VCA0040-like"/>
    <property type="match status" value="1"/>
</dbReference>
<reference evidence="2 3" key="1">
    <citation type="submission" date="2023-09" db="EMBL/GenBank/DDBJ databases">
        <authorList>
            <person name="Rey-Velasco X."/>
        </authorList>
    </citation>
    <scope>NUCLEOTIDE SEQUENCE [LARGE SCALE GENOMIC DNA]</scope>
    <source>
        <strain evidence="2 3">P050</strain>
    </source>
</reference>
<dbReference type="InterPro" id="IPR007163">
    <property type="entry name" value="VCA0040-like"/>
</dbReference>
<name>A0ABU2Y2J8_9FLAO</name>
<dbReference type="Proteomes" id="UP001252186">
    <property type="component" value="Unassembled WGS sequence"/>
</dbReference>